<comment type="cofactor">
    <cofactor evidence="12 15">
        <name>Zn(2+)</name>
        <dbReference type="ChEBI" id="CHEBI:29105"/>
    </cofactor>
    <text evidence="12 15">Binds 1 zinc ion.</text>
</comment>
<dbReference type="PIRSF" id="PIRSF006769">
    <property type="entry name" value="RibD"/>
    <property type="match status" value="1"/>
</dbReference>
<feature type="binding site" evidence="15">
    <location>
        <position position="84"/>
    </location>
    <ligand>
        <name>Zn(2+)</name>
        <dbReference type="ChEBI" id="CHEBI:29105"/>
        <note>catalytic</note>
    </ligand>
</feature>
<keyword evidence="11" id="KW-0511">Multifunctional enzyme</keyword>
<dbReference type="CDD" id="cd01284">
    <property type="entry name" value="Riboflavin_deaminase-reductase"/>
    <property type="match status" value="1"/>
</dbReference>
<keyword evidence="9 12" id="KW-0521">NADP</keyword>
<dbReference type="InterPro" id="IPR002125">
    <property type="entry name" value="CMP_dCMP_dom"/>
</dbReference>
<dbReference type="UniPathway" id="UPA00275">
    <property type="reaction ID" value="UER00401"/>
</dbReference>
<dbReference type="GO" id="GO:0008703">
    <property type="term" value="F:5-amino-6-(5-phosphoribosylamino)uracil reductase activity"/>
    <property type="evidence" value="ECO:0007669"/>
    <property type="project" value="UniProtKB-EC"/>
</dbReference>
<dbReference type="GO" id="GO:0008270">
    <property type="term" value="F:zinc ion binding"/>
    <property type="evidence" value="ECO:0007669"/>
    <property type="project" value="InterPro"/>
</dbReference>
<evidence type="ECO:0000256" key="13">
    <source>
        <dbReference type="PIRSR" id="PIRSR006769-1"/>
    </source>
</evidence>
<comment type="pathway">
    <text evidence="3 12">Cofactor biosynthesis; riboflavin biosynthesis; 5-amino-6-(D-ribitylamino)uracil from GTP: step 3/4.</text>
</comment>
<dbReference type="AlphaFoldDB" id="A0A2N7PMD1"/>
<evidence type="ECO:0000256" key="7">
    <source>
        <dbReference type="ARBA" id="ARBA00022723"/>
    </source>
</evidence>
<dbReference type="Proteomes" id="UP000235460">
    <property type="component" value="Unassembled WGS sequence"/>
</dbReference>
<feature type="binding site" evidence="14">
    <location>
        <position position="162"/>
    </location>
    <ligand>
        <name>NADP(+)</name>
        <dbReference type="ChEBI" id="CHEBI:58349"/>
    </ligand>
</feature>
<keyword evidence="10 12" id="KW-0560">Oxidoreductase</keyword>
<evidence type="ECO:0000256" key="15">
    <source>
        <dbReference type="PIRSR" id="PIRSR006769-3"/>
    </source>
</evidence>
<dbReference type="Gene3D" id="3.40.430.10">
    <property type="entry name" value="Dihydrofolate Reductase, subunit A"/>
    <property type="match status" value="1"/>
</dbReference>
<dbReference type="NCBIfam" id="TIGR00227">
    <property type="entry name" value="ribD_Cterm"/>
    <property type="match status" value="1"/>
</dbReference>
<comment type="catalytic activity">
    <reaction evidence="12">
        <text>5-amino-6-(5-phospho-D-ribitylamino)uracil + NADP(+) = 5-amino-6-(5-phospho-D-ribosylamino)uracil + NADPH + H(+)</text>
        <dbReference type="Rhea" id="RHEA:17845"/>
        <dbReference type="ChEBI" id="CHEBI:15378"/>
        <dbReference type="ChEBI" id="CHEBI:57783"/>
        <dbReference type="ChEBI" id="CHEBI:58349"/>
        <dbReference type="ChEBI" id="CHEBI:58421"/>
        <dbReference type="ChEBI" id="CHEBI:58453"/>
        <dbReference type="EC" id="1.1.1.193"/>
    </reaction>
</comment>
<dbReference type="SUPFAM" id="SSF53927">
    <property type="entry name" value="Cytidine deaminase-like"/>
    <property type="match status" value="1"/>
</dbReference>
<keyword evidence="7 12" id="KW-0479">Metal-binding</keyword>
<keyword evidence="6 12" id="KW-0686">Riboflavin biosynthesis</keyword>
<evidence type="ECO:0000256" key="14">
    <source>
        <dbReference type="PIRSR" id="PIRSR006769-2"/>
    </source>
</evidence>
<dbReference type="InterPro" id="IPR011549">
    <property type="entry name" value="RibD_C"/>
</dbReference>
<dbReference type="PROSITE" id="PS51747">
    <property type="entry name" value="CYT_DCMP_DEAMINASES_2"/>
    <property type="match status" value="1"/>
</dbReference>
<dbReference type="EC" id="3.5.4.26" evidence="12"/>
<dbReference type="EMBL" id="PNIK01000085">
    <property type="protein sequence ID" value="PMP66081.1"/>
    <property type="molecule type" value="Genomic_DNA"/>
</dbReference>
<dbReference type="InterPro" id="IPR024072">
    <property type="entry name" value="DHFR-like_dom_sf"/>
</dbReference>
<feature type="binding site" evidence="14">
    <location>
        <position position="192"/>
    </location>
    <ligand>
        <name>substrate</name>
    </ligand>
</feature>
<dbReference type="SUPFAM" id="SSF53597">
    <property type="entry name" value="Dihydrofolate reductase-like"/>
    <property type="match status" value="1"/>
</dbReference>
<feature type="binding site" evidence="14">
    <location>
        <position position="178"/>
    </location>
    <ligand>
        <name>NADP(+)</name>
        <dbReference type="ChEBI" id="CHEBI:58349"/>
    </ligand>
</feature>
<name>A0A2N7PMD1_9BACT</name>
<dbReference type="GO" id="GO:0008835">
    <property type="term" value="F:diaminohydroxyphosphoribosylaminopyrimidine deaminase activity"/>
    <property type="evidence" value="ECO:0007669"/>
    <property type="project" value="UniProtKB-EC"/>
</dbReference>
<evidence type="ECO:0000256" key="8">
    <source>
        <dbReference type="ARBA" id="ARBA00022833"/>
    </source>
</evidence>
<comment type="similarity">
    <text evidence="4 12">In the N-terminal section; belongs to the cytidine and deoxycytidylate deaminase family.</text>
</comment>
<feature type="active site" description="Proton donor" evidence="13">
    <location>
        <position position="61"/>
    </location>
</feature>
<dbReference type="InterPro" id="IPR002734">
    <property type="entry name" value="RibDG_C"/>
</dbReference>
<evidence type="ECO:0000256" key="11">
    <source>
        <dbReference type="ARBA" id="ARBA00023268"/>
    </source>
</evidence>
<dbReference type="Pfam" id="PF00383">
    <property type="entry name" value="dCMP_cyt_deam_1"/>
    <property type="match status" value="1"/>
</dbReference>
<comment type="function">
    <text evidence="1 12">Converts 2,5-diamino-6-(ribosylamino)-4(3h)-pyrimidinone 5'-phosphate into 5-amino-6-(ribosylamino)-2,4(1h,3h)-pyrimidinedione 5'-phosphate.</text>
</comment>
<feature type="binding site" evidence="15">
    <location>
        <position position="93"/>
    </location>
    <ligand>
        <name>Zn(2+)</name>
        <dbReference type="ChEBI" id="CHEBI:29105"/>
        <note>catalytic</note>
    </ligand>
</feature>
<dbReference type="Pfam" id="PF01872">
    <property type="entry name" value="RibD_C"/>
    <property type="match status" value="1"/>
</dbReference>
<dbReference type="InterPro" id="IPR004794">
    <property type="entry name" value="Eubact_RibD"/>
</dbReference>
<comment type="catalytic activity">
    <reaction evidence="12">
        <text>2,5-diamino-6-hydroxy-4-(5-phosphoribosylamino)-pyrimidine + H2O + H(+) = 5-amino-6-(5-phospho-D-ribosylamino)uracil + NH4(+)</text>
        <dbReference type="Rhea" id="RHEA:21868"/>
        <dbReference type="ChEBI" id="CHEBI:15377"/>
        <dbReference type="ChEBI" id="CHEBI:15378"/>
        <dbReference type="ChEBI" id="CHEBI:28938"/>
        <dbReference type="ChEBI" id="CHEBI:58453"/>
        <dbReference type="ChEBI" id="CHEBI:58614"/>
        <dbReference type="EC" id="3.5.4.26"/>
    </reaction>
</comment>
<comment type="similarity">
    <text evidence="5 12">In the C-terminal section; belongs to the HTP reductase family.</text>
</comment>
<feature type="binding site" evidence="14">
    <location>
        <position position="215"/>
    </location>
    <ligand>
        <name>substrate</name>
    </ligand>
</feature>
<comment type="caution">
    <text evidence="17">The sequence shown here is derived from an EMBL/GenBank/DDBJ whole genome shotgun (WGS) entry which is preliminary data.</text>
</comment>
<evidence type="ECO:0000256" key="12">
    <source>
        <dbReference type="PIRNR" id="PIRNR006769"/>
    </source>
</evidence>
<organism evidence="17 18">
    <name type="scientific">Thermodesulfobacterium geofontis</name>
    <dbReference type="NCBI Taxonomy" id="1295609"/>
    <lineage>
        <taxon>Bacteria</taxon>
        <taxon>Pseudomonadati</taxon>
        <taxon>Thermodesulfobacteriota</taxon>
        <taxon>Thermodesulfobacteria</taxon>
        <taxon>Thermodesulfobacteriales</taxon>
        <taxon>Thermodesulfobacteriaceae</taxon>
        <taxon>Thermodesulfobacterium</taxon>
    </lineage>
</organism>
<dbReference type="InterPro" id="IPR050765">
    <property type="entry name" value="Riboflavin_Biosynth_HTPR"/>
</dbReference>
<feature type="binding site" evidence="14">
    <location>
        <position position="208"/>
    </location>
    <ligand>
        <name>NADP(+)</name>
        <dbReference type="ChEBI" id="CHEBI:58349"/>
    </ligand>
</feature>
<keyword evidence="12" id="KW-0378">Hydrolase</keyword>
<dbReference type="InterPro" id="IPR016193">
    <property type="entry name" value="Cytidine_deaminase-like"/>
</dbReference>
<dbReference type="GO" id="GO:0009231">
    <property type="term" value="P:riboflavin biosynthetic process"/>
    <property type="evidence" value="ECO:0007669"/>
    <property type="project" value="UniProtKB-UniPathway"/>
</dbReference>
<evidence type="ECO:0000256" key="9">
    <source>
        <dbReference type="ARBA" id="ARBA00022857"/>
    </source>
</evidence>
<dbReference type="PANTHER" id="PTHR38011">
    <property type="entry name" value="DIHYDROFOLATE REDUCTASE FAMILY PROTEIN (AFU_ORTHOLOGUE AFUA_8G06820)"/>
    <property type="match status" value="1"/>
</dbReference>
<dbReference type="PROSITE" id="PS00903">
    <property type="entry name" value="CYT_DCMP_DEAMINASES_1"/>
    <property type="match status" value="1"/>
</dbReference>
<dbReference type="GO" id="GO:0050661">
    <property type="term" value="F:NADP binding"/>
    <property type="evidence" value="ECO:0007669"/>
    <property type="project" value="InterPro"/>
</dbReference>
<evidence type="ECO:0000256" key="6">
    <source>
        <dbReference type="ARBA" id="ARBA00022619"/>
    </source>
</evidence>
<dbReference type="Gene3D" id="3.40.140.10">
    <property type="entry name" value="Cytidine Deaminase, domain 2"/>
    <property type="match status" value="1"/>
</dbReference>
<feature type="binding site" evidence="14">
    <location>
        <position position="204"/>
    </location>
    <ligand>
        <name>NADP(+)</name>
        <dbReference type="ChEBI" id="CHEBI:58349"/>
    </ligand>
</feature>
<feature type="binding site" evidence="15">
    <location>
        <position position="59"/>
    </location>
    <ligand>
        <name>Zn(2+)</name>
        <dbReference type="ChEBI" id="CHEBI:29105"/>
        <note>catalytic</note>
    </ligand>
</feature>
<evidence type="ECO:0000313" key="17">
    <source>
        <dbReference type="EMBL" id="PMP66081.1"/>
    </source>
</evidence>
<dbReference type="NCBIfam" id="TIGR00326">
    <property type="entry name" value="eubact_ribD"/>
    <property type="match status" value="1"/>
</dbReference>
<evidence type="ECO:0000313" key="18">
    <source>
        <dbReference type="Proteomes" id="UP000235460"/>
    </source>
</evidence>
<comment type="pathway">
    <text evidence="2 12">Cofactor biosynthesis; riboflavin biosynthesis; 5-amino-6-(D-ribitylamino)uracil from GTP: step 2/4.</text>
</comment>
<proteinExistence type="inferred from homology"/>
<sequence>MGLYLKDLSDEFFMKIAIKEGYKGLGWTSPNPSVGAVLVNPLTKQIIAKGYHRKFGYPHAEVEVISKAGEKAKGSILYVTLEPCSHYGKTPPCTEKILESGISKVICGIRDPNPLAKGGLEYLKSKGIEVEVGILEKEAKVLTRFFLSHILRKRPWVIMKVASSLDGKIATSTGESKWITGDSARKLAHKLRHICDAILVGKNTILKDNPELTCRLIKGKNPIRLILDTHLTLDLNFKIFEINETKKTIIICGEKVDSEKEKVLRKKRVEVWKLPLNKKGNIDLNALLEKCNENNICSILVEGGGKVHGNFLEENLVDEIFYIIGPIIIGDKMGVPAVEREPLESLKSATFLKEIKVKKLGDSFLFHCYTERGFNLLNTPLTSL</sequence>
<evidence type="ECO:0000256" key="2">
    <source>
        <dbReference type="ARBA" id="ARBA00004882"/>
    </source>
</evidence>
<feature type="binding site" evidence="14">
    <location>
        <position position="302"/>
    </location>
    <ligand>
        <name>substrate</name>
    </ligand>
</feature>
<evidence type="ECO:0000256" key="10">
    <source>
        <dbReference type="ARBA" id="ARBA00023002"/>
    </source>
</evidence>
<gene>
    <name evidence="17" type="primary">ribD</name>
    <name evidence="17" type="ORF">C0190_06055</name>
</gene>
<dbReference type="InterPro" id="IPR016192">
    <property type="entry name" value="APOBEC/CMP_deaminase_Zn-bd"/>
</dbReference>
<feature type="binding site" evidence="14">
    <location>
        <position position="176"/>
    </location>
    <ligand>
        <name>substrate</name>
    </ligand>
</feature>
<dbReference type="EC" id="1.1.1.193" evidence="12"/>
<accession>A0A2N7PMD1</accession>
<feature type="binding site" evidence="14">
    <location>
        <position position="212"/>
    </location>
    <ligand>
        <name>substrate</name>
    </ligand>
</feature>
<evidence type="ECO:0000256" key="1">
    <source>
        <dbReference type="ARBA" id="ARBA00002151"/>
    </source>
</evidence>
<evidence type="ECO:0000256" key="4">
    <source>
        <dbReference type="ARBA" id="ARBA00005259"/>
    </source>
</evidence>
<dbReference type="PANTHER" id="PTHR38011:SF7">
    <property type="entry name" value="2,5-DIAMINO-6-RIBOSYLAMINO-4(3H)-PYRIMIDINONE 5'-PHOSPHATE REDUCTASE"/>
    <property type="match status" value="1"/>
</dbReference>
<feature type="binding site" evidence="14">
    <location>
        <position position="229"/>
    </location>
    <ligand>
        <name>NADP(+)</name>
        <dbReference type="ChEBI" id="CHEBI:58349"/>
    </ligand>
</feature>
<reference evidence="17 18" key="1">
    <citation type="submission" date="2018-01" db="EMBL/GenBank/DDBJ databases">
        <title>Metagenomic assembled genomes from two thermal pools in the Uzon Caldera, Kamchatka, Russia.</title>
        <authorList>
            <person name="Wilkins L."/>
            <person name="Ettinger C."/>
        </authorList>
    </citation>
    <scope>NUCLEOTIDE SEQUENCE [LARGE SCALE GENOMIC DNA]</scope>
    <source>
        <strain evidence="17">ZAV-08</strain>
    </source>
</reference>
<evidence type="ECO:0000256" key="5">
    <source>
        <dbReference type="ARBA" id="ARBA00007417"/>
    </source>
</evidence>
<evidence type="ECO:0000256" key="3">
    <source>
        <dbReference type="ARBA" id="ARBA00004910"/>
    </source>
</evidence>
<evidence type="ECO:0000259" key="16">
    <source>
        <dbReference type="PROSITE" id="PS51747"/>
    </source>
</evidence>
<keyword evidence="8 12" id="KW-0862">Zinc</keyword>
<protein>
    <recommendedName>
        <fullName evidence="12">Riboflavin biosynthesis protein RibD</fullName>
    </recommendedName>
    <domain>
        <recommendedName>
            <fullName evidence="12">Diaminohydroxyphosphoribosylaminopyrimidine deaminase</fullName>
            <shortName evidence="12">DRAP deaminase</shortName>
            <ecNumber evidence="12">3.5.4.26</ecNumber>
        </recommendedName>
        <alternativeName>
            <fullName evidence="12">Riboflavin-specific deaminase</fullName>
        </alternativeName>
    </domain>
    <domain>
        <recommendedName>
            <fullName evidence="12">5-amino-6-(5-phosphoribosylamino)uracil reductase</fullName>
            <ecNumber evidence="12">1.1.1.193</ecNumber>
        </recommendedName>
        <alternativeName>
            <fullName evidence="12">HTP reductase</fullName>
        </alternativeName>
    </domain>
</protein>
<feature type="domain" description="CMP/dCMP-type deaminase" evidence="16">
    <location>
        <begin position="8"/>
        <end position="131"/>
    </location>
</feature>